<evidence type="ECO:0000313" key="3">
    <source>
        <dbReference type="EMBL" id="SFS42822.1"/>
    </source>
</evidence>
<dbReference type="AlphaFoldDB" id="A0A1I6PRG3"/>
<dbReference type="EMBL" id="FPAI01000002">
    <property type="protein sequence ID" value="SFS42822.1"/>
    <property type="molecule type" value="Genomic_DNA"/>
</dbReference>
<dbReference type="Proteomes" id="UP000199139">
    <property type="component" value="Unassembled WGS sequence"/>
</dbReference>
<name>A0A1I6PRG3_9BACI</name>
<protein>
    <submittedName>
        <fullName evidence="3">Competence protein ComGF</fullName>
    </submittedName>
</protein>
<evidence type="ECO:0000313" key="2">
    <source>
        <dbReference type="EMBL" id="GEM04407.1"/>
    </source>
</evidence>
<accession>A0A1I6PRG3</accession>
<evidence type="ECO:0000313" key="5">
    <source>
        <dbReference type="Proteomes" id="UP000321773"/>
    </source>
</evidence>
<feature type="transmembrane region" description="Helical" evidence="1">
    <location>
        <begin position="6"/>
        <end position="25"/>
    </location>
</feature>
<reference evidence="2 5" key="2">
    <citation type="submission" date="2019-07" db="EMBL/GenBank/DDBJ databases">
        <title>Whole genome shotgun sequence of Halolactibacillus miurensis NBRC 100873.</title>
        <authorList>
            <person name="Hosoyama A."/>
            <person name="Uohara A."/>
            <person name="Ohji S."/>
            <person name="Ichikawa N."/>
        </authorList>
    </citation>
    <scope>NUCLEOTIDE SEQUENCE [LARGE SCALE GENOMIC DNA]</scope>
    <source>
        <strain evidence="2 5">NBRC 100873</strain>
    </source>
</reference>
<keyword evidence="1" id="KW-0812">Transmembrane</keyword>
<gene>
    <name evidence="2" type="ORF">HMI01_13950</name>
    <name evidence="3" type="ORF">SAMN05421668_102161</name>
</gene>
<keyword evidence="5" id="KW-1185">Reference proteome</keyword>
<dbReference type="InterPro" id="IPR016977">
    <property type="entry name" value="ComGF"/>
</dbReference>
<evidence type="ECO:0000313" key="4">
    <source>
        <dbReference type="Proteomes" id="UP000199139"/>
    </source>
</evidence>
<sequence>MIELLLTIQLTMLFMMLLMMIIPYMKPPSSYQTFQVYQFMGTLEKEIQTSSDTYIINNTLYLTTLNGDLVSITHYQNFIRRQVNGQGHEILLRDVKDFTVTEDEEIDIIIKTTEEALFYDTIVPFTSR</sequence>
<proteinExistence type="predicted"/>
<keyword evidence="1" id="KW-0472">Membrane</keyword>
<dbReference type="Pfam" id="PF15980">
    <property type="entry name" value="ComGF"/>
    <property type="match status" value="1"/>
</dbReference>
<dbReference type="EMBL" id="BJWJ01000012">
    <property type="protein sequence ID" value="GEM04407.1"/>
    <property type="molecule type" value="Genomic_DNA"/>
</dbReference>
<keyword evidence="1" id="KW-1133">Transmembrane helix</keyword>
<organism evidence="3 4">
    <name type="scientific">Halolactibacillus miurensis</name>
    <dbReference type="NCBI Taxonomy" id="306541"/>
    <lineage>
        <taxon>Bacteria</taxon>
        <taxon>Bacillati</taxon>
        <taxon>Bacillota</taxon>
        <taxon>Bacilli</taxon>
        <taxon>Bacillales</taxon>
        <taxon>Bacillaceae</taxon>
        <taxon>Halolactibacillus</taxon>
    </lineage>
</organism>
<dbReference type="Proteomes" id="UP000321773">
    <property type="component" value="Unassembled WGS sequence"/>
</dbReference>
<evidence type="ECO:0000256" key="1">
    <source>
        <dbReference type="SAM" id="Phobius"/>
    </source>
</evidence>
<dbReference type="STRING" id="306541.SAMN05421668_102161"/>
<reference evidence="3 4" key="1">
    <citation type="submission" date="2016-10" db="EMBL/GenBank/DDBJ databases">
        <authorList>
            <person name="de Groot N.N."/>
        </authorList>
    </citation>
    <scope>NUCLEOTIDE SEQUENCE [LARGE SCALE GENOMIC DNA]</scope>
    <source>
        <strain evidence="3 4">DSM 17074</strain>
    </source>
</reference>
<dbReference type="RefSeq" id="WP_062319160.1">
    <property type="nucleotide sequence ID" value="NZ_FPAI01000002.1"/>
</dbReference>